<organism evidence="1 2">
    <name type="scientific">Flagellimonas olearia</name>
    <dbReference type="NCBI Taxonomy" id="552546"/>
    <lineage>
        <taxon>Bacteria</taxon>
        <taxon>Pseudomonadati</taxon>
        <taxon>Bacteroidota</taxon>
        <taxon>Flavobacteriia</taxon>
        <taxon>Flavobacteriales</taxon>
        <taxon>Flavobacteriaceae</taxon>
        <taxon>Flagellimonas</taxon>
    </lineage>
</organism>
<dbReference type="RefSeq" id="WP_129654205.1">
    <property type="nucleotide sequence ID" value="NZ_ML142909.1"/>
</dbReference>
<accession>A0A444VLZ0</accession>
<dbReference type="Proteomes" id="UP000290261">
    <property type="component" value="Unassembled WGS sequence"/>
</dbReference>
<evidence type="ECO:0000313" key="2">
    <source>
        <dbReference type="Proteomes" id="UP000290261"/>
    </source>
</evidence>
<dbReference type="EMBL" id="JJMP01000004">
    <property type="protein sequence ID" value="RYC51774.1"/>
    <property type="molecule type" value="Genomic_DNA"/>
</dbReference>
<dbReference type="PROSITE" id="PS51257">
    <property type="entry name" value="PROKAR_LIPOPROTEIN"/>
    <property type="match status" value="1"/>
</dbReference>
<reference evidence="1 2" key="1">
    <citation type="submission" date="2014-04" db="EMBL/GenBank/DDBJ databases">
        <title>Whole genome of Muricauda olearia.</title>
        <authorList>
            <person name="Zhang X.-H."/>
            <person name="Tang K."/>
        </authorList>
    </citation>
    <scope>NUCLEOTIDE SEQUENCE [LARGE SCALE GENOMIC DNA]</scope>
    <source>
        <strain evidence="1 2">Th120</strain>
    </source>
</reference>
<keyword evidence="2" id="KW-1185">Reference proteome</keyword>
<dbReference type="AlphaFoldDB" id="A0A444VLZ0"/>
<sequence length="61" mass="6964">MKRILIIFMAFGMLSCNPNKEIKERIKTGNFIGIIKNGNFSDNIGFIIEKDSVSFKVFFTS</sequence>
<protein>
    <submittedName>
        <fullName evidence="1">Uncharacterized protein</fullName>
    </submittedName>
</protein>
<name>A0A444VLZ0_9FLAO</name>
<evidence type="ECO:0000313" key="1">
    <source>
        <dbReference type="EMBL" id="RYC51774.1"/>
    </source>
</evidence>
<comment type="caution">
    <text evidence="1">The sequence shown here is derived from an EMBL/GenBank/DDBJ whole genome shotgun (WGS) entry which is preliminary data.</text>
</comment>
<proteinExistence type="predicted"/>
<gene>
    <name evidence="1" type="ORF">DN53_13185</name>
</gene>